<dbReference type="EMBL" id="CAJVCH010127863">
    <property type="protein sequence ID" value="CAG7725872.1"/>
    <property type="molecule type" value="Genomic_DNA"/>
</dbReference>
<name>A0A8J2JWF7_9HEXA</name>
<sequence length="32" mass="3271">MQKRDHDGGGAGIGGGAEFLVGADREDIEKSP</sequence>
<evidence type="ECO:0000313" key="2">
    <source>
        <dbReference type="EMBL" id="CAG7725872.1"/>
    </source>
</evidence>
<reference evidence="2" key="1">
    <citation type="submission" date="2021-06" db="EMBL/GenBank/DDBJ databases">
        <authorList>
            <person name="Hodson N. C."/>
            <person name="Mongue J. A."/>
            <person name="Jaron S. K."/>
        </authorList>
    </citation>
    <scope>NUCLEOTIDE SEQUENCE</scope>
</reference>
<feature type="non-terminal residue" evidence="2">
    <location>
        <position position="32"/>
    </location>
</feature>
<proteinExistence type="predicted"/>
<protein>
    <submittedName>
        <fullName evidence="2">Uncharacterized protein</fullName>
    </submittedName>
</protein>
<keyword evidence="3" id="KW-1185">Reference proteome</keyword>
<accession>A0A8J2JWF7</accession>
<feature type="region of interest" description="Disordered" evidence="1">
    <location>
        <begin position="1"/>
        <end position="32"/>
    </location>
</feature>
<gene>
    <name evidence="2" type="ORF">AFUS01_LOCUS14812</name>
</gene>
<feature type="compositionally biased region" description="Basic and acidic residues" evidence="1">
    <location>
        <begin position="23"/>
        <end position="32"/>
    </location>
</feature>
<dbReference type="AlphaFoldDB" id="A0A8J2JWF7"/>
<evidence type="ECO:0000256" key="1">
    <source>
        <dbReference type="SAM" id="MobiDB-lite"/>
    </source>
</evidence>
<evidence type="ECO:0000313" key="3">
    <source>
        <dbReference type="Proteomes" id="UP000708208"/>
    </source>
</evidence>
<dbReference type="Proteomes" id="UP000708208">
    <property type="component" value="Unassembled WGS sequence"/>
</dbReference>
<organism evidence="2 3">
    <name type="scientific">Allacma fusca</name>
    <dbReference type="NCBI Taxonomy" id="39272"/>
    <lineage>
        <taxon>Eukaryota</taxon>
        <taxon>Metazoa</taxon>
        <taxon>Ecdysozoa</taxon>
        <taxon>Arthropoda</taxon>
        <taxon>Hexapoda</taxon>
        <taxon>Collembola</taxon>
        <taxon>Symphypleona</taxon>
        <taxon>Sminthuridae</taxon>
        <taxon>Allacma</taxon>
    </lineage>
</organism>
<comment type="caution">
    <text evidence="2">The sequence shown here is derived from an EMBL/GenBank/DDBJ whole genome shotgun (WGS) entry which is preliminary data.</text>
</comment>